<keyword evidence="10" id="KW-1185">Reference proteome</keyword>
<feature type="transmembrane region" description="Helical" evidence="7">
    <location>
        <begin position="63"/>
        <end position="89"/>
    </location>
</feature>
<feature type="transmembrane region" description="Helical" evidence="7">
    <location>
        <begin position="110"/>
        <end position="133"/>
    </location>
</feature>
<keyword evidence="2 7" id="KW-0813">Transport</keyword>
<feature type="domain" description="ABC transmembrane type-1" evidence="8">
    <location>
        <begin position="68"/>
        <end position="258"/>
    </location>
</feature>
<organism evidence="9 10">
    <name type="scientific">Arsenicicoccus piscis</name>
    <dbReference type="NCBI Taxonomy" id="673954"/>
    <lineage>
        <taxon>Bacteria</taxon>
        <taxon>Bacillati</taxon>
        <taxon>Actinomycetota</taxon>
        <taxon>Actinomycetes</taxon>
        <taxon>Micrococcales</taxon>
        <taxon>Intrasporangiaceae</taxon>
        <taxon>Arsenicicoccus</taxon>
    </lineage>
</organism>
<dbReference type="EMBL" id="BSUJ01000001">
    <property type="protein sequence ID" value="GMA21873.1"/>
    <property type="molecule type" value="Genomic_DNA"/>
</dbReference>
<comment type="similarity">
    <text evidence="7">Belongs to the binding-protein-dependent transport system permease family.</text>
</comment>
<dbReference type="InterPro" id="IPR000515">
    <property type="entry name" value="MetI-like"/>
</dbReference>
<name>A0ABQ6HVH6_9MICO</name>
<dbReference type="PANTHER" id="PTHR30614:SF21">
    <property type="entry name" value="AMINO ACID ABC TRANSPORTER PERMEASE"/>
    <property type="match status" value="1"/>
</dbReference>
<dbReference type="InterPro" id="IPR010065">
    <property type="entry name" value="AA_ABC_transptr_permease_3TM"/>
</dbReference>
<dbReference type="CDD" id="cd06261">
    <property type="entry name" value="TM_PBP2"/>
    <property type="match status" value="1"/>
</dbReference>
<evidence type="ECO:0000256" key="5">
    <source>
        <dbReference type="ARBA" id="ARBA00022989"/>
    </source>
</evidence>
<dbReference type="Gene3D" id="1.10.3720.10">
    <property type="entry name" value="MetI-like"/>
    <property type="match status" value="1"/>
</dbReference>
<evidence type="ECO:0000256" key="1">
    <source>
        <dbReference type="ARBA" id="ARBA00004651"/>
    </source>
</evidence>
<evidence type="ECO:0000256" key="4">
    <source>
        <dbReference type="ARBA" id="ARBA00022692"/>
    </source>
</evidence>
<comment type="subcellular location">
    <subcellularLocation>
        <location evidence="1 7">Cell membrane</location>
        <topology evidence="1 7">Multi-pass membrane protein</topology>
    </subcellularLocation>
</comment>
<evidence type="ECO:0000256" key="2">
    <source>
        <dbReference type="ARBA" id="ARBA00022448"/>
    </source>
</evidence>
<feature type="transmembrane region" description="Helical" evidence="7">
    <location>
        <begin position="139"/>
        <end position="158"/>
    </location>
</feature>
<accession>A0ABQ6HVH6</accession>
<feature type="transmembrane region" description="Helical" evidence="7">
    <location>
        <begin position="195"/>
        <end position="217"/>
    </location>
</feature>
<dbReference type="NCBIfam" id="TIGR01726">
    <property type="entry name" value="HEQRo_perm_3TM"/>
    <property type="match status" value="1"/>
</dbReference>
<dbReference type="Pfam" id="PF00528">
    <property type="entry name" value="BPD_transp_1"/>
    <property type="match status" value="1"/>
</dbReference>
<gene>
    <name evidence="9" type="ORF">GCM10025862_38940</name>
</gene>
<keyword evidence="4 7" id="KW-0812">Transmembrane</keyword>
<evidence type="ECO:0000256" key="3">
    <source>
        <dbReference type="ARBA" id="ARBA00022475"/>
    </source>
</evidence>
<dbReference type="PROSITE" id="PS50928">
    <property type="entry name" value="ABC_TM1"/>
    <property type="match status" value="1"/>
</dbReference>
<dbReference type="InterPro" id="IPR035906">
    <property type="entry name" value="MetI-like_sf"/>
</dbReference>
<dbReference type="Proteomes" id="UP001157109">
    <property type="component" value="Unassembled WGS sequence"/>
</dbReference>
<reference evidence="10" key="1">
    <citation type="journal article" date="2019" name="Int. J. Syst. Evol. Microbiol.">
        <title>The Global Catalogue of Microorganisms (GCM) 10K type strain sequencing project: providing services to taxonomists for standard genome sequencing and annotation.</title>
        <authorList>
            <consortium name="The Broad Institute Genomics Platform"/>
            <consortium name="The Broad Institute Genome Sequencing Center for Infectious Disease"/>
            <person name="Wu L."/>
            <person name="Ma J."/>
        </authorList>
    </citation>
    <scope>NUCLEOTIDE SEQUENCE [LARGE SCALE GENOMIC DNA]</scope>
    <source>
        <strain evidence="10">NBRC 105830</strain>
    </source>
</reference>
<evidence type="ECO:0000313" key="10">
    <source>
        <dbReference type="Proteomes" id="UP001157109"/>
    </source>
</evidence>
<keyword evidence="3" id="KW-1003">Cell membrane</keyword>
<feature type="transmembrane region" description="Helical" evidence="7">
    <location>
        <begin position="237"/>
        <end position="261"/>
    </location>
</feature>
<keyword evidence="5 7" id="KW-1133">Transmembrane helix</keyword>
<sequence length="299" mass="31977">MSAGVLFDAPGPRGRAIQRVVAIVLAVLAIGLGIWILKAFADKGQLAPAMWRPMLWTDTWADYIIPGLVNTLKAAALSMVLAAVFGLVFGFGRLSEVTPVRWVSNVVVELFRSIPVLVLMLTGYAVCLFQLGIGPQASFIGTVVGLTLYNGAVVAELLRSGVENLPKGQREAGLSIGLTGPQTLRAILAPQALTAMLPAIMSQLVVVLKDTALGYAITYPELLNTANQIGGWQGNLIPAMIFIAVLYIAINFTITTLANYLETRMRRRGHNAALPPDNTPEDKQVIPHVTTTTEMGGSM</sequence>
<evidence type="ECO:0000259" key="8">
    <source>
        <dbReference type="PROSITE" id="PS50928"/>
    </source>
</evidence>
<dbReference type="SUPFAM" id="SSF161098">
    <property type="entry name" value="MetI-like"/>
    <property type="match status" value="1"/>
</dbReference>
<dbReference type="PANTHER" id="PTHR30614">
    <property type="entry name" value="MEMBRANE COMPONENT OF AMINO ACID ABC TRANSPORTER"/>
    <property type="match status" value="1"/>
</dbReference>
<keyword evidence="6 7" id="KW-0472">Membrane</keyword>
<evidence type="ECO:0000256" key="7">
    <source>
        <dbReference type="RuleBase" id="RU363032"/>
    </source>
</evidence>
<dbReference type="InterPro" id="IPR043429">
    <property type="entry name" value="ArtM/GltK/GlnP/TcyL/YhdX-like"/>
</dbReference>
<feature type="transmembrane region" description="Helical" evidence="7">
    <location>
        <begin position="20"/>
        <end position="41"/>
    </location>
</feature>
<dbReference type="RefSeq" id="WP_284285060.1">
    <property type="nucleotide sequence ID" value="NZ_BSUJ01000001.1"/>
</dbReference>
<evidence type="ECO:0000256" key="6">
    <source>
        <dbReference type="ARBA" id="ARBA00023136"/>
    </source>
</evidence>
<evidence type="ECO:0000313" key="9">
    <source>
        <dbReference type="EMBL" id="GMA21873.1"/>
    </source>
</evidence>
<proteinExistence type="inferred from homology"/>
<protein>
    <submittedName>
        <fullName evidence="9">Glutamate ABC transporter permease</fullName>
    </submittedName>
</protein>
<comment type="caution">
    <text evidence="9">The sequence shown here is derived from an EMBL/GenBank/DDBJ whole genome shotgun (WGS) entry which is preliminary data.</text>
</comment>